<evidence type="ECO:0000256" key="4">
    <source>
        <dbReference type="ARBA" id="ARBA00022617"/>
    </source>
</evidence>
<evidence type="ECO:0000256" key="8">
    <source>
        <dbReference type="ARBA" id="ARBA00023324"/>
    </source>
</evidence>
<dbReference type="SUPFAM" id="SSF52317">
    <property type="entry name" value="Class I glutamine amidotransferase-like"/>
    <property type="match status" value="1"/>
</dbReference>
<dbReference type="CDD" id="cd03132">
    <property type="entry name" value="GATase1_catalase"/>
    <property type="match status" value="1"/>
</dbReference>
<dbReference type="InterPro" id="IPR024712">
    <property type="entry name" value="Catalase_clade2"/>
</dbReference>
<dbReference type="Proteomes" id="UP001056201">
    <property type="component" value="Chromosome 2"/>
</dbReference>
<sequence>MNFEPAHVQRNTARGTAAARLPAPHAWRVAMLIDDGVDALCVARLIAELDRAGAQVQLVAPQLAPVSSQLGGLLAPDHTVGQVSAEAFDAVCVPSGLFCAETLQLSDEALQFVQDAYNEGKTLAATGEGVQVLRALGMPVDGGDAIDEPEAGVIVGHGEHCTLSNFGRRIAKRLSREPHRTHRLS</sequence>
<name>A0ABY4SF63_AQUTE</name>
<keyword evidence="8" id="KW-0376">Hydrogen peroxide</keyword>
<evidence type="ECO:0000256" key="1">
    <source>
        <dbReference type="ARBA" id="ARBA00001971"/>
    </source>
</evidence>
<dbReference type="Gene3D" id="3.40.50.880">
    <property type="match status" value="1"/>
</dbReference>
<keyword evidence="7" id="KW-0408">Iron</keyword>
<keyword evidence="6" id="KW-0560">Oxidoreductase</keyword>
<evidence type="ECO:0000256" key="5">
    <source>
        <dbReference type="ARBA" id="ARBA00022723"/>
    </source>
</evidence>
<evidence type="ECO:0000313" key="11">
    <source>
        <dbReference type="Proteomes" id="UP001056201"/>
    </source>
</evidence>
<dbReference type="EC" id="1.11.1.6" evidence="2"/>
<dbReference type="InterPro" id="IPR002818">
    <property type="entry name" value="DJ-1/PfpI"/>
</dbReference>
<evidence type="ECO:0000313" key="10">
    <source>
        <dbReference type="EMBL" id="URI11659.1"/>
    </source>
</evidence>
<keyword evidence="11" id="KW-1185">Reference proteome</keyword>
<evidence type="ECO:0000256" key="2">
    <source>
        <dbReference type="ARBA" id="ARBA00012314"/>
    </source>
</evidence>
<keyword evidence="5" id="KW-0479">Metal-binding</keyword>
<evidence type="ECO:0000256" key="3">
    <source>
        <dbReference type="ARBA" id="ARBA00022559"/>
    </source>
</evidence>
<gene>
    <name evidence="10" type="ORF">MW290_22305</name>
</gene>
<accession>A0ABY4SF63</accession>
<dbReference type="EMBL" id="CP097636">
    <property type="protein sequence ID" value="URI11659.1"/>
    <property type="molecule type" value="Genomic_DNA"/>
</dbReference>
<dbReference type="Pfam" id="PF01965">
    <property type="entry name" value="DJ-1_PfpI"/>
    <property type="match status" value="1"/>
</dbReference>
<dbReference type="RefSeq" id="WP_250199851.1">
    <property type="nucleotide sequence ID" value="NZ_CP097636.1"/>
</dbReference>
<evidence type="ECO:0000259" key="9">
    <source>
        <dbReference type="Pfam" id="PF01965"/>
    </source>
</evidence>
<reference evidence="10" key="1">
    <citation type="submission" date="2022-05" db="EMBL/GenBank/DDBJ databases">
        <title>An RpoN-dependent PEP-CTERM gene is involved in floc formation of an Aquincola tertiaricarbonis strain.</title>
        <authorList>
            <person name="Qiu D."/>
            <person name="Xia M."/>
        </authorList>
    </citation>
    <scope>NUCLEOTIDE SEQUENCE</scope>
    <source>
        <strain evidence="10">RN12</strain>
    </source>
</reference>
<dbReference type="PANTHER" id="PTHR42821">
    <property type="entry name" value="CATALASE"/>
    <property type="match status" value="1"/>
</dbReference>
<dbReference type="InterPro" id="IPR041399">
    <property type="entry name" value="Catalase_large_C"/>
</dbReference>
<evidence type="ECO:0000256" key="6">
    <source>
        <dbReference type="ARBA" id="ARBA00023002"/>
    </source>
</evidence>
<proteinExistence type="predicted"/>
<evidence type="ECO:0000256" key="7">
    <source>
        <dbReference type="ARBA" id="ARBA00023004"/>
    </source>
</evidence>
<protein>
    <recommendedName>
        <fullName evidence="2">catalase</fullName>
        <ecNumber evidence="2">1.11.1.6</ecNumber>
    </recommendedName>
</protein>
<feature type="domain" description="DJ-1/PfpI" evidence="9">
    <location>
        <begin position="28"/>
        <end position="137"/>
    </location>
</feature>
<dbReference type="InterPro" id="IPR029062">
    <property type="entry name" value="Class_I_gatase-like"/>
</dbReference>
<keyword evidence="4" id="KW-0349">Heme</keyword>
<dbReference type="PANTHER" id="PTHR42821:SF1">
    <property type="entry name" value="CATALASE-B"/>
    <property type="match status" value="1"/>
</dbReference>
<comment type="cofactor">
    <cofactor evidence="1">
        <name>heme</name>
        <dbReference type="ChEBI" id="CHEBI:30413"/>
    </cofactor>
</comment>
<keyword evidence="3" id="KW-0575">Peroxidase</keyword>
<organism evidence="10 11">
    <name type="scientific">Aquincola tertiaricarbonis</name>
    <dbReference type="NCBI Taxonomy" id="391953"/>
    <lineage>
        <taxon>Bacteria</taxon>
        <taxon>Pseudomonadati</taxon>
        <taxon>Pseudomonadota</taxon>
        <taxon>Betaproteobacteria</taxon>
        <taxon>Burkholderiales</taxon>
        <taxon>Sphaerotilaceae</taxon>
        <taxon>Aquincola</taxon>
    </lineage>
</organism>